<dbReference type="InterPro" id="IPR050392">
    <property type="entry name" value="Collagen/C1q_domain"/>
</dbReference>
<dbReference type="AlphaFoldDB" id="A0AA89BW09"/>
<feature type="non-terminal residue" evidence="4">
    <location>
        <position position="1"/>
    </location>
</feature>
<gene>
    <name evidence="4" type="ORF">FSP39_017903</name>
</gene>
<dbReference type="Gene3D" id="2.60.120.40">
    <property type="match status" value="1"/>
</dbReference>
<evidence type="ECO:0000313" key="5">
    <source>
        <dbReference type="Proteomes" id="UP001186944"/>
    </source>
</evidence>
<evidence type="ECO:0000313" key="4">
    <source>
        <dbReference type="EMBL" id="KAK3098278.1"/>
    </source>
</evidence>
<dbReference type="InterPro" id="IPR008983">
    <property type="entry name" value="Tumour_necrosis_fac-like_dom"/>
</dbReference>
<dbReference type="GO" id="GO:0005581">
    <property type="term" value="C:collagen trimer"/>
    <property type="evidence" value="ECO:0007669"/>
    <property type="project" value="UniProtKB-KW"/>
</dbReference>
<dbReference type="PANTHER" id="PTHR15427">
    <property type="entry name" value="EMILIN ELASTIN MICROFIBRIL INTERFACE-LOCATED PROTEIN ELASTIN MICROFIBRIL INTERFACER"/>
    <property type="match status" value="1"/>
</dbReference>
<dbReference type="SUPFAM" id="SSF49842">
    <property type="entry name" value="TNF-like"/>
    <property type="match status" value="1"/>
</dbReference>
<dbReference type="PROSITE" id="PS50871">
    <property type="entry name" value="C1Q"/>
    <property type="match status" value="1"/>
</dbReference>
<dbReference type="InterPro" id="IPR001073">
    <property type="entry name" value="C1q_dom"/>
</dbReference>
<keyword evidence="5" id="KW-1185">Reference proteome</keyword>
<sequence length="147" mass="15920">RLSSQSSPSTAGVNDVIAFYAYISQIQSNLAANQTLVFDTALTNEGKSYNPQTGLFLAPEDGVYVFMWKIRMLSAEHSTELVINGVVYGATFLRAKSGDDGSVTGTVVARLSAEDVVFVRTHSLFAGDGIIHSNEHGRPFFAGWKLK</sequence>
<dbReference type="PRINTS" id="PR00007">
    <property type="entry name" value="COMPLEMNTC1Q"/>
</dbReference>
<dbReference type="SMART" id="SM00110">
    <property type="entry name" value="C1Q"/>
    <property type="match status" value="1"/>
</dbReference>
<comment type="subcellular location">
    <subcellularLocation>
        <location evidence="1">Secreted</location>
    </subcellularLocation>
</comment>
<dbReference type="PANTHER" id="PTHR15427:SF33">
    <property type="entry name" value="COLLAGEN IV NC1 DOMAIN-CONTAINING PROTEIN"/>
    <property type="match status" value="1"/>
</dbReference>
<name>A0AA89BW09_PINIB</name>
<protein>
    <recommendedName>
        <fullName evidence="3">C1q domain-containing protein</fullName>
    </recommendedName>
</protein>
<dbReference type="Pfam" id="PF00386">
    <property type="entry name" value="C1q"/>
    <property type="match status" value="1"/>
</dbReference>
<reference evidence="4" key="1">
    <citation type="submission" date="2019-08" db="EMBL/GenBank/DDBJ databases">
        <title>The improved chromosome-level genome for the pearl oyster Pinctada fucata martensii using PacBio sequencing and Hi-C.</title>
        <authorList>
            <person name="Zheng Z."/>
        </authorList>
    </citation>
    <scope>NUCLEOTIDE SEQUENCE</scope>
    <source>
        <strain evidence="4">ZZ-2019</strain>
        <tissue evidence="4">Adductor muscle</tissue>
    </source>
</reference>
<evidence type="ECO:0000259" key="3">
    <source>
        <dbReference type="PROSITE" id="PS50871"/>
    </source>
</evidence>
<keyword evidence="2" id="KW-0964">Secreted</keyword>
<dbReference type="Proteomes" id="UP001186944">
    <property type="component" value="Unassembled WGS sequence"/>
</dbReference>
<proteinExistence type="predicted"/>
<accession>A0AA89BW09</accession>
<evidence type="ECO:0000256" key="2">
    <source>
        <dbReference type="ARBA" id="ARBA00022525"/>
    </source>
</evidence>
<comment type="caution">
    <text evidence="4">The sequence shown here is derived from an EMBL/GenBank/DDBJ whole genome shotgun (WGS) entry which is preliminary data.</text>
</comment>
<feature type="domain" description="C1q" evidence="3">
    <location>
        <begin position="12"/>
        <end position="147"/>
    </location>
</feature>
<organism evidence="4 5">
    <name type="scientific">Pinctada imbricata</name>
    <name type="common">Atlantic pearl-oyster</name>
    <name type="synonym">Pinctada martensii</name>
    <dbReference type="NCBI Taxonomy" id="66713"/>
    <lineage>
        <taxon>Eukaryota</taxon>
        <taxon>Metazoa</taxon>
        <taxon>Spiralia</taxon>
        <taxon>Lophotrochozoa</taxon>
        <taxon>Mollusca</taxon>
        <taxon>Bivalvia</taxon>
        <taxon>Autobranchia</taxon>
        <taxon>Pteriomorphia</taxon>
        <taxon>Pterioida</taxon>
        <taxon>Pterioidea</taxon>
        <taxon>Pteriidae</taxon>
        <taxon>Pinctada</taxon>
    </lineage>
</organism>
<evidence type="ECO:0000256" key="1">
    <source>
        <dbReference type="ARBA" id="ARBA00004613"/>
    </source>
</evidence>
<dbReference type="EMBL" id="VSWD01000007">
    <property type="protein sequence ID" value="KAK3098278.1"/>
    <property type="molecule type" value="Genomic_DNA"/>
</dbReference>